<evidence type="ECO:0000313" key="2">
    <source>
        <dbReference type="EMBL" id="KKK72228.1"/>
    </source>
</evidence>
<dbReference type="GO" id="GO:0022857">
    <property type="term" value="F:transmembrane transporter activity"/>
    <property type="evidence" value="ECO:0007669"/>
    <property type="project" value="TreeGrafter"/>
</dbReference>
<dbReference type="PANTHER" id="PTHR24220">
    <property type="entry name" value="IMPORT ATP-BINDING PROTEIN"/>
    <property type="match status" value="1"/>
</dbReference>
<dbReference type="GO" id="GO:0016887">
    <property type="term" value="F:ATP hydrolysis activity"/>
    <property type="evidence" value="ECO:0007669"/>
    <property type="project" value="InterPro"/>
</dbReference>
<comment type="caution">
    <text evidence="2">The sequence shown here is derived from an EMBL/GenBank/DDBJ whole genome shotgun (WGS) entry which is preliminary data.</text>
</comment>
<sequence length="118" mass="12755">MPIDQSTSQLGCEAALQSESHCILEARGLRKSFGPAAARVHALRGLDMRVSRGEFLAVMGPSGCGKSTLLHLLGLMATPDTGQVLIEGRDVGGLGEAHRARIRRRRIGFVFQRFNLLS</sequence>
<dbReference type="SUPFAM" id="SSF52540">
    <property type="entry name" value="P-loop containing nucleoside triphosphate hydrolases"/>
    <property type="match status" value="1"/>
</dbReference>
<protein>
    <recommendedName>
        <fullName evidence="1">ABC transporter domain-containing protein</fullName>
    </recommendedName>
</protein>
<feature type="domain" description="ABC transporter" evidence="1">
    <location>
        <begin position="43"/>
        <end position="116"/>
    </location>
</feature>
<dbReference type="GO" id="GO:0005524">
    <property type="term" value="F:ATP binding"/>
    <property type="evidence" value="ECO:0007669"/>
    <property type="project" value="InterPro"/>
</dbReference>
<dbReference type="PANTHER" id="PTHR24220:SF86">
    <property type="entry name" value="ABC TRANSPORTER ABCH.1"/>
    <property type="match status" value="1"/>
</dbReference>
<feature type="non-terminal residue" evidence="2">
    <location>
        <position position="118"/>
    </location>
</feature>
<name>A0A0F8XTF7_9ZZZZ</name>
<dbReference type="Gene3D" id="3.40.50.300">
    <property type="entry name" value="P-loop containing nucleotide triphosphate hydrolases"/>
    <property type="match status" value="1"/>
</dbReference>
<evidence type="ECO:0000259" key="1">
    <source>
        <dbReference type="Pfam" id="PF00005"/>
    </source>
</evidence>
<dbReference type="EMBL" id="LAZR01057353">
    <property type="protein sequence ID" value="KKK72228.1"/>
    <property type="molecule type" value="Genomic_DNA"/>
</dbReference>
<reference evidence="2" key="1">
    <citation type="journal article" date="2015" name="Nature">
        <title>Complex archaea that bridge the gap between prokaryotes and eukaryotes.</title>
        <authorList>
            <person name="Spang A."/>
            <person name="Saw J.H."/>
            <person name="Jorgensen S.L."/>
            <person name="Zaremba-Niedzwiedzka K."/>
            <person name="Martijn J."/>
            <person name="Lind A.E."/>
            <person name="van Eijk R."/>
            <person name="Schleper C."/>
            <person name="Guy L."/>
            <person name="Ettema T.J."/>
        </authorList>
    </citation>
    <scope>NUCLEOTIDE SEQUENCE</scope>
</reference>
<dbReference type="Pfam" id="PF00005">
    <property type="entry name" value="ABC_tran"/>
    <property type="match status" value="1"/>
</dbReference>
<gene>
    <name evidence="2" type="ORF">LCGC14_2905980</name>
</gene>
<dbReference type="AlphaFoldDB" id="A0A0F8XTF7"/>
<proteinExistence type="predicted"/>
<dbReference type="InterPro" id="IPR015854">
    <property type="entry name" value="ABC_transpr_LolD-like"/>
</dbReference>
<dbReference type="GO" id="GO:0005886">
    <property type="term" value="C:plasma membrane"/>
    <property type="evidence" value="ECO:0007669"/>
    <property type="project" value="TreeGrafter"/>
</dbReference>
<accession>A0A0F8XTF7</accession>
<dbReference type="InterPro" id="IPR003439">
    <property type="entry name" value="ABC_transporter-like_ATP-bd"/>
</dbReference>
<organism evidence="2">
    <name type="scientific">marine sediment metagenome</name>
    <dbReference type="NCBI Taxonomy" id="412755"/>
    <lineage>
        <taxon>unclassified sequences</taxon>
        <taxon>metagenomes</taxon>
        <taxon>ecological metagenomes</taxon>
    </lineage>
</organism>
<dbReference type="InterPro" id="IPR027417">
    <property type="entry name" value="P-loop_NTPase"/>
</dbReference>